<dbReference type="Gene3D" id="3.30.200.20">
    <property type="entry name" value="Phosphorylase Kinase, domain 1"/>
    <property type="match status" value="1"/>
</dbReference>
<keyword evidence="5" id="KW-1185">Reference proteome</keyword>
<keyword evidence="1" id="KW-0547">Nucleotide-binding</keyword>
<dbReference type="EMBL" id="CAUYUJ010009486">
    <property type="protein sequence ID" value="CAK0826933.1"/>
    <property type="molecule type" value="Genomic_DNA"/>
</dbReference>
<feature type="binding site" evidence="1">
    <location>
        <position position="26"/>
    </location>
    <ligand>
        <name>ATP</name>
        <dbReference type="ChEBI" id="CHEBI:30616"/>
    </ligand>
</feature>
<feature type="non-terminal residue" evidence="4">
    <location>
        <position position="1"/>
    </location>
</feature>
<feature type="domain" description="Protein kinase" evidence="3">
    <location>
        <begin position="1"/>
        <end position="127"/>
    </location>
</feature>
<evidence type="ECO:0000259" key="3">
    <source>
        <dbReference type="PROSITE" id="PS50011"/>
    </source>
</evidence>
<reference evidence="4" key="1">
    <citation type="submission" date="2023-10" db="EMBL/GenBank/DDBJ databases">
        <authorList>
            <person name="Chen Y."/>
            <person name="Shah S."/>
            <person name="Dougan E. K."/>
            <person name="Thang M."/>
            <person name="Chan C."/>
        </authorList>
    </citation>
    <scope>NUCLEOTIDE SEQUENCE [LARGE SCALE GENOMIC DNA]</scope>
</reference>
<name>A0ABN9S569_9DINO</name>
<dbReference type="SUPFAM" id="SSF56112">
    <property type="entry name" value="Protein kinase-like (PK-like)"/>
    <property type="match status" value="1"/>
</dbReference>
<evidence type="ECO:0000313" key="4">
    <source>
        <dbReference type="EMBL" id="CAK0826933.1"/>
    </source>
</evidence>
<evidence type="ECO:0000313" key="5">
    <source>
        <dbReference type="Proteomes" id="UP001189429"/>
    </source>
</evidence>
<protein>
    <recommendedName>
        <fullName evidence="3">Protein kinase domain-containing protein</fullName>
    </recommendedName>
</protein>
<dbReference type="InterPro" id="IPR011009">
    <property type="entry name" value="Kinase-like_dom_sf"/>
</dbReference>
<evidence type="ECO:0000256" key="2">
    <source>
        <dbReference type="SAM" id="MobiDB-lite"/>
    </source>
</evidence>
<dbReference type="InterPro" id="IPR000719">
    <property type="entry name" value="Prot_kinase_dom"/>
</dbReference>
<evidence type="ECO:0000256" key="1">
    <source>
        <dbReference type="PROSITE-ProRule" id="PRU10141"/>
    </source>
</evidence>
<keyword evidence="1" id="KW-0067">ATP-binding</keyword>
<organism evidence="4 5">
    <name type="scientific">Prorocentrum cordatum</name>
    <dbReference type="NCBI Taxonomy" id="2364126"/>
    <lineage>
        <taxon>Eukaryota</taxon>
        <taxon>Sar</taxon>
        <taxon>Alveolata</taxon>
        <taxon>Dinophyceae</taxon>
        <taxon>Prorocentrales</taxon>
        <taxon>Prorocentraceae</taxon>
        <taxon>Prorocentrum</taxon>
    </lineage>
</organism>
<accession>A0ABN9S569</accession>
<feature type="region of interest" description="Disordered" evidence="2">
    <location>
        <begin position="86"/>
        <end position="127"/>
    </location>
</feature>
<dbReference type="InterPro" id="IPR017441">
    <property type="entry name" value="Protein_kinase_ATP_BS"/>
</dbReference>
<gene>
    <name evidence="4" type="ORF">PCOR1329_LOCUS26593</name>
</gene>
<sequence length="127" mass="13942">EEIGRGSYGIVRAAVHRSTGRRCAIKSIPKSKVGQHYFDYNSLPNWRSLRYNVQGEEHHPNLVRCVDGLIAPTMRYCVMEHLCGEGSGPSSEDGADHPVVLPGRDEADALRARAPAHVRRGAPGREG</sequence>
<dbReference type="PROSITE" id="PS00107">
    <property type="entry name" value="PROTEIN_KINASE_ATP"/>
    <property type="match status" value="1"/>
</dbReference>
<feature type="non-terminal residue" evidence="4">
    <location>
        <position position="127"/>
    </location>
</feature>
<proteinExistence type="predicted"/>
<dbReference type="Proteomes" id="UP001189429">
    <property type="component" value="Unassembled WGS sequence"/>
</dbReference>
<comment type="caution">
    <text evidence="4">The sequence shown here is derived from an EMBL/GenBank/DDBJ whole genome shotgun (WGS) entry which is preliminary data.</text>
</comment>
<feature type="compositionally biased region" description="Basic residues" evidence="2">
    <location>
        <begin position="114"/>
        <end position="127"/>
    </location>
</feature>
<dbReference type="PROSITE" id="PS50011">
    <property type="entry name" value="PROTEIN_KINASE_DOM"/>
    <property type="match status" value="1"/>
</dbReference>